<dbReference type="PROSITE" id="PS00122">
    <property type="entry name" value="CARBOXYLESTERASE_B_1"/>
    <property type="match status" value="1"/>
</dbReference>
<evidence type="ECO:0000259" key="5">
    <source>
        <dbReference type="Pfam" id="PF00135"/>
    </source>
</evidence>
<feature type="region of interest" description="Disordered" evidence="4">
    <location>
        <begin position="110"/>
        <end position="129"/>
    </location>
</feature>
<evidence type="ECO:0000256" key="1">
    <source>
        <dbReference type="ARBA" id="ARBA00005964"/>
    </source>
</evidence>
<dbReference type="InterPro" id="IPR019826">
    <property type="entry name" value="Carboxylesterase_B_AS"/>
</dbReference>
<proteinExistence type="inferred from homology"/>
<feature type="domain" description="Carboxylesterase type B" evidence="5">
    <location>
        <begin position="27"/>
        <end position="369"/>
    </location>
</feature>
<dbReference type="OrthoDB" id="408631at2759"/>
<dbReference type="EC" id="3.1.1.-" evidence="3"/>
<evidence type="ECO:0000313" key="6">
    <source>
        <dbReference type="EMBL" id="KAF1984985.1"/>
    </source>
</evidence>
<dbReference type="InterPro" id="IPR050654">
    <property type="entry name" value="AChE-related_enzymes"/>
</dbReference>
<dbReference type="EMBL" id="ML977164">
    <property type="protein sequence ID" value="KAF1984985.1"/>
    <property type="molecule type" value="Genomic_DNA"/>
</dbReference>
<name>A0A6G1GVN0_9PEZI</name>
<dbReference type="SUPFAM" id="SSF53474">
    <property type="entry name" value="alpha/beta-Hydrolases"/>
    <property type="match status" value="1"/>
</dbReference>
<dbReference type="Gene3D" id="3.40.50.1820">
    <property type="entry name" value="alpha/beta hydrolase"/>
    <property type="match status" value="2"/>
</dbReference>
<evidence type="ECO:0000256" key="4">
    <source>
        <dbReference type="SAM" id="MobiDB-lite"/>
    </source>
</evidence>
<gene>
    <name evidence="6" type="ORF">K402DRAFT_422291</name>
</gene>
<keyword evidence="2 3" id="KW-0378">Hydrolase</keyword>
<keyword evidence="7" id="KW-1185">Reference proteome</keyword>
<accession>A0A6G1GVN0</accession>
<dbReference type="AlphaFoldDB" id="A0A6G1GVN0"/>
<feature type="chain" id="PRO_5026373709" description="Carboxylic ester hydrolase" evidence="3">
    <location>
        <begin position="18"/>
        <end position="523"/>
    </location>
</feature>
<organism evidence="6 7">
    <name type="scientific">Aulographum hederae CBS 113979</name>
    <dbReference type="NCBI Taxonomy" id="1176131"/>
    <lineage>
        <taxon>Eukaryota</taxon>
        <taxon>Fungi</taxon>
        <taxon>Dikarya</taxon>
        <taxon>Ascomycota</taxon>
        <taxon>Pezizomycotina</taxon>
        <taxon>Dothideomycetes</taxon>
        <taxon>Pleosporomycetidae</taxon>
        <taxon>Aulographales</taxon>
        <taxon>Aulographaceae</taxon>
    </lineage>
</organism>
<sequence length="523" mass="55617">MFVTLFLSALCVSTTDALATRAPPGAQIGTSTGSVQGKASSWKSGVSEYLGIPYAQPPVGELRWAAPKPAKLFNGLINATTFVRIVSSSTQLLQTFPRIDVFSSCAESASRLNKNNPNAPQNTGAAENEQREDCLTLNIWTKPQTGEAKKAVLIWIHGGAFLVGSSANQPYNGALLAEENDVVVASLNYRLSALGFPGVGLPDKNLGLLDMRLAIEWLRDNVEKFGGDAKRMTLFGQSAGGGAVDYYSYAYTKDPILAGLIPMSGTAGAAPGASNVGNTASAVNNWSTLSVKLGCGRVTAADVGKTLGCMRSKSTEEVMQATLPKDSREARIWQPDYDGKTLFADTAARRARGDFIQVPVLVGNVDNELATQGGVPGSEDNKVQNCPSDVTANYRRKAGVPVWRYLYSGQFPDQNLGPAFAGVQGAWHGAELAELFGTTELKNRRTGEKSTANELVLAAKLREVWSAFAKDPVHGLDKLGWPQYDNTKPTVAVLGGNDNADITFESPVTLDSQCALMEALGSI</sequence>
<dbReference type="GO" id="GO:0052689">
    <property type="term" value="F:carboxylic ester hydrolase activity"/>
    <property type="evidence" value="ECO:0007669"/>
    <property type="project" value="TreeGrafter"/>
</dbReference>
<dbReference type="PANTHER" id="PTHR43918:SF4">
    <property type="entry name" value="CARBOXYLIC ESTER HYDROLASE"/>
    <property type="match status" value="1"/>
</dbReference>
<dbReference type="InterPro" id="IPR002018">
    <property type="entry name" value="CarbesteraseB"/>
</dbReference>
<evidence type="ECO:0000256" key="2">
    <source>
        <dbReference type="ARBA" id="ARBA00022801"/>
    </source>
</evidence>
<reference evidence="6" key="1">
    <citation type="journal article" date="2020" name="Stud. Mycol.">
        <title>101 Dothideomycetes genomes: a test case for predicting lifestyles and emergence of pathogens.</title>
        <authorList>
            <person name="Haridas S."/>
            <person name="Albert R."/>
            <person name="Binder M."/>
            <person name="Bloem J."/>
            <person name="Labutti K."/>
            <person name="Salamov A."/>
            <person name="Andreopoulos B."/>
            <person name="Baker S."/>
            <person name="Barry K."/>
            <person name="Bills G."/>
            <person name="Bluhm B."/>
            <person name="Cannon C."/>
            <person name="Castanera R."/>
            <person name="Culley D."/>
            <person name="Daum C."/>
            <person name="Ezra D."/>
            <person name="Gonzalez J."/>
            <person name="Henrissat B."/>
            <person name="Kuo A."/>
            <person name="Liang C."/>
            <person name="Lipzen A."/>
            <person name="Lutzoni F."/>
            <person name="Magnuson J."/>
            <person name="Mondo S."/>
            <person name="Nolan M."/>
            <person name="Ohm R."/>
            <person name="Pangilinan J."/>
            <person name="Park H.-J."/>
            <person name="Ramirez L."/>
            <person name="Alfaro M."/>
            <person name="Sun H."/>
            <person name="Tritt A."/>
            <person name="Yoshinaga Y."/>
            <person name="Zwiers L.-H."/>
            <person name="Turgeon B."/>
            <person name="Goodwin S."/>
            <person name="Spatafora J."/>
            <person name="Crous P."/>
            <person name="Grigoriev I."/>
        </authorList>
    </citation>
    <scope>NUCLEOTIDE SEQUENCE</scope>
    <source>
        <strain evidence="6">CBS 113979</strain>
    </source>
</reference>
<dbReference type="PANTHER" id="PTHR43918">
    <property type="entry name" value="ACETYLCHOLINESTERASE"/>
    <property type="match status" value="1"/>
</dbReference>
<dbReference type="Pfam" id="PF00135">
    <property type="entry name" value="COesterase"/>
    <property type="match status" value="1"/>
</dbReference>
<dbReference type="Proteomes" id="UP000800041">
    <property type="component" value="Unassembled WGS sequence"/>
</dbReference>
<protein>
    <recommendedName>
        <fullName evidence="3">Carboxylic ester hydrolase</fullName>
        <ecNumber evidence="3">3.1.1.-</ecNumber>
    </recommendedName>
</protein>
<keyword evidence="3" id="KW-0732">Signal</keyword>
<feature type="compositionally biased region" description="Polar residues" evidence="4">
    <location>
        <begin position="110"/>
        <end position="125"/>
    </location>
</feature>
<comment type="similarity">
    <text evidence="1 3">Belongs to the type-B carboxylesterase/lipase family.</text>
</comment>
<evidence type="ECO:0000313" key="7">
    <source>
        <dbReference type="Proteomes" id="UP000800041"/>
    </source>
</evidence>
<feature type="signal peptide" evidence="3">
    <location>
        <begin position="1"/>
        <end position="17"/>
    </location>
</feature>
<evidence type="ECO:0000256" key="3">
    <source>
        <dbReference type="RuleBase" id="RU361235"/>
    </source>
</evidence>
<dbReference type="InterPro" id="IPR029058">
    <property type="entry name" value="AB_hydrolase_fold"/>
</dbReference>